<feature type="compositionally biased region" description="Polar residues" evidence="1">
    <location>
        <begin position="38"/>
        <end position="47"/>
    </location>
</feature>
<evidence type="ECO:0000313" key="4">
    <source>
        <dbReference type="EMBL" id="KON75054.1"/>
    </source>
</evidence>
<feature type="region of interest" description="Disordered" evidence="1">
    <location>
        <begin position="25"/>
        <end position="47"/>
    </location>
</feature>
<comment type="caution">
    <text evidence="4">The sequence shown here is derived from an EMBL/GenBank/DDBJ whole genome shotgun (WGS) entry which is preliminary data.</text>
</comment>
<dbReference type="Proteomes" id="UP000037387">
    <property type="component" value="Unassembled WGS sequence"/>
</dbReference>
<evidence type="ECO:0000313" key="5">
    <source>
        <dbReference type="Proteomes" id="UP000037387"/>
    </source>
</evidence>
<gene>
    <name evidence="4" type="ORF">M768_03690</name>
</gene>
<keyword evidence="5" id="KW-1185">Reference proteome</keyword>
<dbReference type="EMBL" id="ATNL01000006">
    <property type="protein sequence ID" value="KON75054.1"/>
    <property type="molecule type" value="Genomic_DNA"/>
</dbReference>
<dbReference type="PANTHER" id="PTHR36933">
    <property type="entry name" value="SLL0788 PROTEIN"/>
    <property type="match status" value="1"/>
</dbReference>
<dbReference type="Pfam" id="PF03713">
    <property type="entry name" value="DUF305"/>
    <property type="match status" value="1"/>
</dbReference>
<dbReference type="Gene3D" id="1.20.1260.10">
    <property type="match status" value="1"/>
</dbReference>
<feature type="chain" id="PRO_5039674601" description="DUF305 domain-containing protein" evidence="2">
    <location>
        <begin position="22"/>
        <end position="199"/>
    </location>
</feature>
<name>A0A0M0FBT2_CELCE</name>
<proteinExistence type="predicted"/>
<evidence type="ECO:0000256" key="1">
    <source>
        <dbReference type="SAM" id="MobiDB-lite"/>
    </source>
</evidence>
<evidence type="ECO:0000256" key="2">
    <source>
        <dbReference type="SAM" id="SignalP"/>
    </source>
</evidence>
<dbReference type="RefSeq" id="WP_053369473.1">
    <property type="nucleotide sequence ID" value="NZ_KQ435288.1"/>
</dbReference>
<feature type="signal peptide" evidence="2">
    <location>
        <begin position="1"/>
        <end position="21"/>
    </location>
</feature>
<dbReference type="PROSITE" id="PS51257">
    <property type="entry name" value="PROKAR_LIPOPROTEIN"/>
    <property type="match status" value="1"/>
</dbReference>
<keyword evidence="2" id="KW-0732">Signal</keyword>
<evidence type="ECO:0000259" key="3">
    <source>
        <dbReference type="Pfam" id="PF03713"/>
    </source>
</evidence>
<dbReference type="PANTHER" id="PTHR36933:SF1">
    <property type="entry name" value="SLL0788 PROTEIN"/>
    <property type="match status" value="1"/>
</dbReference>
<accession>A0A0M0FBT2</accession>
<feature type="domain" description="DUF305" evidence="3">
    <location>
        <begin position="54"/>
        <end position="196"/>
    </location>
</feature>
<protein>
    <recommendedName>
        <fullName evidence="3">DUF305 domain-containing protein</fullName>
    </recommendedName>
</protein>
<sequence>MTRTARTTLAALALGTTLVLAGCSDAGTGDHDEHPAPGSSSETSAGVTTASAADVMFAQMMIPHHEQAVEMSAIVLAKDGVDERVVALAEQIEAAQAPEVEQMTAMLDRWGADPSGGDHGGHMDGMLDDEALAALEAAPAEEAQRLFLEGMVEHHEGAVAMAQDVLAEGEDPEVRALAEEIVATQQEEIDTMRGLLAEL</sequence>
<dbReference type="InterPro" id="IPR005183">
    <property type="entry name" value="DUF305_CopM-like"/>
</dbReference>
<dbReference type="AlphaFoldDB" id="A0A0M0FBT2"/>
<organism evidence="4 5">
    <name type="scientific">Cellulosimicrobium cellulans F16</name>
    <dbReference type="NCBI Taxonomy" id="1350482"/>
    <lineage>
        <taxon>Bacteria</taxon>
        <taxon>Bacillati</taxon>
        <taxon>Actinomycetota</taxon>
        <taxon>Actinomycetes</taxon>
        <taxon>Micrococcales</taxon>
        <taxon>Promicromonosporaceae</taxon>
        <taxon>Cellulosimicrobium</taxon>
    </lineage>
</organism>
<dbReference type="InterPro" id="IPR012347">
    <property type="entry name" value="Ferritin-like"/>
</dbReference>
<reference evidence="4 5" key="1">
    <citation type="journal article" date="2015" name="Sci. Rep.">
        <title>Functional and structural properties of a novel cellulosome-like multienzyme complex: efficient glycoside hydrolysis of water-insoluble 7-xylosyl-10-deacetylpaclitaxel.</title>
        <authorList>
            <person name="Dou T.Y."/>
            <person name="Luan H.W."/>
            <person name="Ge G.B."/>
            <person name="Dong M.M."/>
            <person name="Zou H.F."/>
            <person name="He Y.Q."/>
            <person name="Cui P."/>
            <person name="Wang J.Y."/>
            <person name="Hao D.C."/>
            <person name="Yang S.L."/>
            <person name="Yang L."/>
        </authorList>
    </citation>
    <scope>NUCLEOTIDE SEQUENCE [LARGE SCALE GENOMIC DNA]</scope>
    <source>
        <strain evidence="4 5">F16</strain>
    </source>
</reference>